<dbReference type="RefSeq" id="WP_054098168.1">
    <property type="nucleotide sequence ID" value="NZ_LJQN01000155.1"/>
</dbReference>
<dbReference type="GO" id="GO:0017000">
    <property type="term" value="P:antibiotic biosynthetic process"/>
    <property type="evidence" value="ECO:0007669"/>
    <property type="project" value="UniProtKB-KW"/>
</dbReference>
<dbReference type="PANTHER" id="PTHR10696:SF56">
    <property type="entry name" value="TAUD_TFDA-LIKE DOMAIN-CONTAINING PROTEIN"/>
    <property type="match status" value="1"/>
</dbReference>
<accession>A0AB34U1F0</accession>
<dbReference type="Gene3D" id="3.60.130.10">
    <property type="entry name" value="Clavaminate synthase-like"/>
    <property type="match status" value="1"/>
</dbReference>
<dbReference type="AlphaFoldDB" id="A0AB34U1F0"/>
<dbReference type="InterPro" id="IPR042098">
    <property type="entry name" value="TauD-like_sf"/>
</dbReference>
<proteinExistence type="predicted"/>
<sequence>MDLSYLPCHIAKVWNSSTSRDLFELNRADIEEEFKRAGLILFRGFEVTPQSFERFASQFSSQIIISPGEAKSGTAVGSGVQLIARDGAEQDLHQENGALASRPELLWFYCATPADGEGETTYADGIAVWQALSENTRKLFLSKRVKYSDSLPREAWLTPDGFLDARMHVGQLRLKGSIVRFDDQDTLIREYIAPAATQPKWSEQTAFVNSLCGPYDHVVTLEDGSLIPSDVIEEIHAVHTALIRAVTWQSGDILLIDNTRYVHGRRAFQDVKRTHYTFMSLANF</sequence>
<evidence type="ECO:0000256" key="1">
    <source>
        <dbReference type="ARBA" id="ARBA00001954"/>
    </source>
</evidence>
<dbReference type="EMBL" id="LJQN01000155">
    <property type="protein sequence ID" value="KPX50644.1"/>
    <property type="molecule type" value="Genomic_DNA"/>
</dbReference>
<evidence type="ECO:0000259" key="4">
    <source>
        <dbReference type="Pfam" id="PF02668"/>
    </source>
</evidence>
<dbReference type="Proteomes" id="UP000050545">
    <property type="component" value="Unassembled WGS sequence"/>
</dbReference>
<keyword evidence="3" id="KW-0045">Antibiotic biosynthesis</keyword>
<comment type="caution">
    <text evidence="5">The sequence shown here is derived from an EMBL/GenBank/DDBJ whole genome shotgun (WGS) entry which is preliminary data.</text>
</comment>
<protein>
    <submittedName>
        <fullName evidence="5">Taurine catabolism dioxygenase TauD/TfdA</fullName>
    </submittedName>
</protein>
<gene>
    <name evidence="5" type="ORF">ALO67_00060</name>
</gene>
<keyword evidence="5" id="KW-0223">Dioxygenase</keyword>
<organism evidence="5 6">
    <name type="scientific">Pseudomonas amygdali pv. hibisci</name>
    <dbReference type="NCBI Taxonomy" id="251723"/>
    <lineage>
        <taxon>Bacteria</taxon>
        <taxon>Pseudomonadati</taxon>
        <taxon>Pseudomonadota</taxon>
        <taxon>Gammaproteobacteria</taxon>
        <taxon>Pseudomonadales</taxon>
        <taxon>Pseudomonadaceae</taxon>
        <taxon>Pseudomonas</taxon>
        <taxon>Pseudomonas amygdali</taxon>
    </lineage>
</organism>
<dbReference type="InterPro" id="IPR050411">
    <property type="entry name" value="AlphaKG_dependent_hydroxylases"/>
</dbReference>
<evidence type="ECO:0000313" key="5">
    <source>
        <dbReference type="EMBL" id="KPX50644.1"/>
    </source>
</evidence>
<feature type="domain" description="TauD/TfdA-like" evidence="4">
    <location>
        <begin position="25"/>
        <end position="274"/>
    </location>
</feature>
<evidence type="ECO:0000256" key="3">
    <source>
        <dbReference type="ARBA" id="ARBA00023194"/>
    </source>
</evidence>
<evidence type="ECO:0000256" key="2">
    <source>
        <dbReference type="ARBA" id="ARBA00023002"/>
    </source>
</evidence>
<reference evidence="5 6" key="1">
    <citation type="submission" date="2015-09" db="EMBL/GenBank/DDBJ databases">
        <title>Genome announcement of multiple Pseudomonas syringae strains.</title>
        <authorList>
            <person name="Thakur S."/>
            <person name="Wang P.W."/>
            <person name="Gong Y."/>
            <person name="Weir B.S."/>
            <person name="Guttman D.S."/>
        </authorList>
    </citation>
    <scope>NUCLEOTIDE SEQUENCE [LARGE SCALE GENOMIC DNA]</scope>
    <source>
        <strain evidence="5 6">ICMP9623</strain>
    </source>
</reference>
<name>A0AB34U1F0_PSEA0</name>
<keyword evidence="2" id="KW-0560">Oxidoreductase</keyword>
<comment type="cofactor">
    <cofactor evidence="1">
        <name>Fe(2+)</name>
        <dbReference type="ChEBI" id="CHEBI:29033"/>
    </cofactor>
</comment>
<dbReference type="InterPro" id="IPR003819">
    <property type="entry name" value="TauD/TfdA-like"/>
</dbReference>
<dbReference type="GO" id="GO:0016706">
    <property type="term" value="F:2-oxoglutarate-dependent dioxygenase activity"/>
    <property type="evidence" value="ECO:0007669"/>
    <property type="project" value="UniProtKB-ARBA"/>
</dbReference>
<evidence type="ECO:0000313" key="6">
    <source>
        <dbReference type="Proteomes" id="UP000050545"/>
    </source>
</evidence>
<dbReference type="PANTHER" id="PTHR10696">
    <property type="entry name" value="GAMMA-BUTYROBETAINE HYDROXYLASE-RELATED"/>
    <property type="match status" value="1"/>
</dbReference>
<dbReference type="SUPFAM" id="SSF51197">
    <property type="entry name" value="Clavaminate synthase-like"/>
    <property type="match status" value="1"/>
</dbReference>
<dbReference type="Pfam" id="PF02668">
    <property type="entry name" value="TauD"/>
    <property type="match status" value="1"/>
</dbReference>